<feature type="transmembrane region" description="Helical" evidence="1">
    <location>
        <begin position="7"/>
        <end position="26"/>
    </location>
</feature>
<feature type="transmembrane region" description="Helical" evidence="1">
    <location>
        <begin position="46"/>
        <end position="67"/>
    </location>
</feature>
<evidence type="ECO:0000313" key="2">
    <source>
        <dbReference type="EMBL" id="OLP45725.1"/>
    </source>
</evidence>
<comment type="caution">
    <text evidence="2">The sequence shown here is derived from an EMBL/GenBank/DDBJ whole genome shotgun (WGS) entry which is preliminary data.</text>
</comment>
<feature type="transmembrane region" description="Helical" evidence="1">
    <location>
        <begin position="79"/>
        <end position="98"/>
    </location>
</feature>
<evidence type="ECO:0000313" key="3">
    <source>
        <dbReference type="Proteomes" id="UP000186894"/>
    </source>
</evidence>
<dbReference type="Proteomes" id="UP000186894">
    <property type="component" value="Unassembled WGS sequence"/>
</dbReference>
<organism evidence="2 3">
    <name type="scientific">Rhizobium oryziradicis</name>
    <dbReference type="NCBI Taxonomy" id="1867956"/>
    <lineage>
        <taxon>Bacteria</taxon>
        <taxon>Pseudomonadati</taxon>
        <taxon>Pseudomonadota</taxon>
        <taxon>Alphaproteobacteria</taxon>
        <taxon>Hyphomicrobiales</taxon>
        <taxon>Rhizobiaceae</taxon>
        <taxon>Rhizobium/Agrobacterium group</taxon>
        <taxon>Rhizobium</taxon>
    </lineage>
</organism>
<proteinExistence type="predicted"/>
<sequence>MFARSSGYIGALAVAVMLFVLYTNYARPRTWCHVPNFRWGYFWYDLSPYILAMSLIVGIFVFSFQVLRADANIGHRFTVLTLIYAMSSVVFALIYFSFGITIEGGNAAGQVSSKAADYLYFSLMNSLTFQETKGFVECDSLRFIVFFQKVCGPLFGFFYLNLATESVSKSEIPGGRKPKV</sequence>
<dbReference type="AlphaFoldDB" id="A0A1Q8ZUM3"/>
<keyword evidence="3" id="KW-1185">Reference proteome</keyword>
<gene>
    <name evidence="2" type="ORF">BJF95_11390</name>
</gene>
<protein>
    <submittedName>
        <fullName evidence="2">Uncharacterized protein</fullName>
    </submittedName>
</protein>
<accession>A0A1Q8ZUM3</accession>
<evidence type="ECO:0000256" key="1">
    <source>
        <dbReference type="SAM" id="Phobius"/>
    </source>
</evidence>
<reference evidence="2 3" key="1">
    <citation type="submission" date="2016-09" db="EMBL/GenBank/DDBJ databases">
        <title>Rhizobium oryziradicis sp. nov., isolated from the root of rice.</title>
        <authorList>
            <person name="Zhao J."/>
            <person name="Zhang X."/>
        </authorList>
    </citation>
    <scope>NUCLEOTIDE SEQUENCE [LARGE SCALE GENOMIC DNA]</scope>
    <source>
        <strain evidence="2 3">N19</strain>
    </source>
</reference>
<keyword evidence="1" id="KW-0812">Transmembrane</keyword>
<keyword evidence="1" id="KW-1133">Transmembrane helix</keyword>
<dbReference type="EMBL" id="MKIM01000024">
    <property type="protein sequence ID" value="OLP45725.1"/>
    <property type="molecule type" value="Genomic_DNA"/>
</dbReference>
<name>A0A1Q8ZUM3_9HYPH</name>
<keyword evidence="1" id="KW-0472">Membrane</keyword>